<comment type="caution">
    <text evidence="1">The sequence shown here is derived from an EMBL/GenBank/DDBJ whole genome shotgun (WGS) entry which is preliminary data.</text>
</comment>
<evidence type="ECO:0008006" key="3">
    <source>
        <dbReference type="Google" id="ProtNLM"/>
    </source>
</evidence>
<dbReference type="RefSeq" id="WP_201430975.1">
    <property type="nucleotide sequence ID" value="NZ_JAEQBW010000003.1"/>
</dbReference>
<reference evidence="1" key="1">
    <citation type="submission" date="2021-01" db="EMBL/GenBank/DDBJ databases">
        <title>Marivirga aurantiaca sp. nov., isolated from intertidal surface sediments.</title>
        <authorList>
            <person name="Zhang M."/>
        </authorList>
    </citation>
    <scope>NUCLEOTIDE SEQUENCE</scope>
    <source>
        <strain evidence="1">S37H4</strain>
    </source>
</reference>
<organism evidence="1 2">
    <name type="scientific">Marivirga aurantiaca</name>
    <dbReference type="NCBI Taxonomy" id="2802615"/>
    <lineage>
        <taxon>Bacteria</taxon>
        <taxon>Pseudomonadati</taxon>
        <taxon>Bacteroidota</taxon>
        <taxon>Cytophagia</taxon>
        <taxon>Cytophagales</taxon>
        <taxon>Marivirgaceae</taxon>
        <taxon>Marivirga</taxon>
    </lineage>
</organism>
<dbReference type="Proteomes" id="UP000611723">
    <property type="component" value="Unassembled WGS sequence"/>
</dbReference>
<evidence type="ECO:0000313" key="1">
    <source>
        <dbReference type="EMBL" id="MBK6265307.1"/>
    </source>
</evidence>
<gene>
    <name evidence="1" type="ORF">JKA74_09665</name>
</gene>
<sequence>METFNYSVIKSGMIKSSQYPEFNWDGTTSADTNFLQSLYEKMKVEYPKYYKMNELCQSGVLSALLSLPKNYEVDYDPDKLGLIVQNNSSSLVSDFPYSKEYYCTREKIYQPKPSLFTYTLPNILIGEICIKQKLLGENFFFISEEFDLEPILDEVRFLFETGVLEGCLIGWAEVNPDNINNFFFFLTPDSFNNHQLGEQINQLYFH</sequence>
<name>A0A934WYM8_9BACT</name>
<evidence type="ECO:0000313" key="2">
    <source>
        <dbReference type="Proteomes" id="UP000611723"/>
    </source>
</evidence>
<dbReference type="AlphaFoldDB" id="A0A934WYM8"/>
<keyword evidence="2" id="KW-1185">Reference proteome</keyword>
<proteinExistence type="predicted"/>
<dbReference type="EMBL" id="JAEQBW010000003">
    <property type="protein sequence ID" value="MBK6265307.1"/>
    <property type="molecule type" value="Genomic_DNA"/>
</dbReference>
<accession>A0A934WYM8</accession>
<protein>
    <recommendedName>
        <fullName evidence="3">3-oxoacyl-ACP synthase</fullName>
    </recommendedName>
</protein>